<keyword evidence="8" id="KW-1185">Reference proteome</keyword>
<evidence type="ECO:0000256" key="3">
    <source>
        <dbReference type="ARBA" id="ARBA00022692"/>
    </source>
</evidence>
<keyword evidence="2" id="KW-1003">Cell membrane</keyword>
<feature type="transmembrane region" description="Helical" evidence="6">
    <location>
        <begin position="383"/>
        <end position="403"/>
    </location>
</feature>
<dbReference type="KEGG" id="ari:UM93_07625"/>
<sequence length="467" mass="48683">MTEVSASPAQQTDSRLALLYLLGSLLQGLALILIQPFAIRAVDGVQWGLISSSVATIQIVIVLLSAGLPLAITQRWFNPANGRDRALGMYGFLALACLLIGVLLAIVVLIISGLGSGISWELVWAMISLGLLGTILGAQAILRAQGRPLLFVLLSIVSSVLANLAGLLALLVIGPSAANYLGGYLIVVLASAVLAVLLVKPKLPWKVTGVLKETSAVALPLLPHTGALMLLTQGAVLLLISTAGEVSAGRYGAVLIFVLGPLTVLNALNNAWSTRMMSAVGEGSSTRLRQVATEAALAGLLVGAVASAAAVLGATVLSRDPELLTPVATILPLASVGYALFLVATNVTYITERTSMMAYLTPAVLLVVLLFALPQVLANNLGALALVHAGGFSLLGLVYWWLNRRTKVGKLPLKAFIWCFAVHLLLVVMLSLIPVTLTAGLLEAAVVWLLALGFAAFALRRAKRSVA</sequence>
<dbReference type="PATRIC" id="fig|1618207.4.peg.1544"/>
<feature type="transmembrane region" description="Helical" evidence="6">
    <location>
        <begin position="323"/>
        <end position="344"/>
    </location>
</feature>
<evidence type="ECO:0000313" key="7">
    <source>
        <dbReference type="EMBL" id="AJT41417.1"/>
    </source>
</evidence>
<dbReference type="EMBL" id="CP011005">
    <property type="protein sequence ID" value="AJT41417.1"/>
    <property type="molecule type" value="Genomic_DNA"/>
</dbReference>
<feature type="transmembrane region" description="Helical" evidence="6">
    <location>
        <begin position="356"/>
        <end position="377"/>
    </location>
</feature>
<keyword evidence="5 6" id="KW-0472">Membrane</keyword>
<dbReference type="STRING" id="1618207.UM93_07625"/>
<feature type="transmembrane region" description="Helical" evidence="6">
    <location>
        <begin position="45"/>
        <end position="66"/>
    </location>
</feature>
<feature type="transmembrane region" description="Helical" evidence="6">
    <location>
        <begin position="123"/>
        <end position="142"/>
    </location>
</feature>
<feature type="transmembrane region" description="Helical" evidence="6">
    <location>
        <begin position="17"/>
        <end position="39"/>
    </location>
</feature>
<evidence type="ECO:0000313" key="8">
    <source>
        <dbReference type="Proteomes" id="UP000061839"/>
    </source>
</evidence>
<evidence type="ECO:0000256" key="6">
    <source>
        <dbReference type="SAM" id="Phobius"/>
    </source>
</evidence>
<protein>
    <recommendedName>
        <fullName evidence="9">Polysaccharide biosynthesis protein</fullName>
    </recommendedName>
</protein>
<dbReference type="GO" id="GO:0005886">
    <property type="term" value="C:plasma membrane"/>
    <property type="evidence" value="ECO:0007669"/>
    <property type="project" value="UniProtKB-SubCell"/>
</dbReference>
<dbReference type="PANTHER" id="PTHR30250">
    <property type="entry name" value="PST FAMILY PREDICTED COLANIC ACID TRANSPORTER"/>
    <property type="match status" value="1"/>
</dbReference>
<dbReference type="OrthoDB" id="4917296at2"/>
<proteinExistence type="predicted"/>
<dbReference type="InterPro" id="IPR050833">
    <property type="entry name" value="Poly_Biosynth_Transport"/>
</dbReference>
<comment type="subcellular location">
    <subcellularLocation>
        <location evidence="1">Cell membrane</location>
        <topology evidence="1">Multi-pass membrane protein</topology>
    </subcellularLocation>
</comment>
<evidence type="ECO:0000256" key="2">
    <source>
        <dbReference type="ARBA" id="ARBA00022475"/>
    </source>
</evidence>
<gene>
    <name evidence="7" type="ORF">UM93_07625</name>
</gene>
<keyword evidence="3 6" id="KW-0812">Transmembrane</keyword>
<feature type="transmembrane region" description="Helical" evidence="6">
    <location>
        <begin position="87"/>
        <end position="111"/>
    </location>
</feature>
<dbReference type="Proteomes" id="UP000061839">
    <property type="component" value="Chromosome"/>
</dbReference>
<feature type="transmembrane region" description="Helical" evidence="6">
    <location>
        <begin position="295"/>
        <end position="317"/>
    </location>
</feature>
<dbReference type="AlphaFoldDB" id="A0A0D4BY75"/>
<feature type="transmembrane region" description="Helical" evidence="6">
    <location>
        <begin position="439"/>
        <end position="459"/>
    </location>
</feature>
<feature type="transmembrane region" description="Helical" evidence="6">
    <location>
        <begin position="415"/>
        <end position="433"/>
    </location>
</feature>
<evidence type="ECO:0008006" key="9">
    <source>
        <dbReference type="Google" id="ProtNLM"/>
    </source>
</evidence>
<feature type="transmembrane region" description="Helical" evidence="6">
    <location>
        <begin position="149"/>
        <end position="174"/>
    </location>
</feature>
<reference evidence="7 8" key="1">
    <citation type="journal article" date="2015" name="Genome Announc.">
        <title>Complete Genome Sequencing of Protease-Producing Novel Arthrobacter sp. Strain IHBB 11108 Using PacBio Single-Molecule Real-Time Sequencing Technology.</title>
        <authorList>
            <person name="Kiran S."/>
            <person name="Swarnkar M.K."/>
            <person name="Pal M."/>
            <person name="Thakur R."/>
            <person name="Tewari R."/>
            <person name="Singh A.K."/>
            <person name="Gulati A."/>
        </authorList>
    </citation>
    <scope>NUCLEOTIDE SEQUENCE [LARGE SCALE GENOMIC DNA]</scope>
    <source>
        <strain evidence="7 8">IHBB 11108</strain>
    </source>
</reference>
<dbReference type="RefSeq" id="WP_045074772.1">
    <property type="nucleotide sequence ID" value="NZ_CP011005.1"/>
</dbReference>
<dbReference type="HOGENOM" id="CLU_584817_0_0_11"/>
<evidence type="ECO:0000256" key="1">
    <source>
        <dbReference type="ARBA" id="ARBA00004651"/>
    </source>
</evidence>
<name>A0A0D4BY75_9MICC</name>
<dbReference type="PANTHER" id="PTHR30250:SF11">
    <property type="entry name" value="O-ANTIGEN TRANSPORTER-RELATED"/>
    <property type="match status" value="1"/>
</dbReference>
<feature type="transmembrane region" description="Helical" evidence="6">
    <location>
        <begin position="219"/>
        <end position="242"/>
    </location>
</feature>
<feature type="transmembrane region" description="Helical" evidence="6">
    <location>
        <begin position="180"/>
        <end position="199"/>
    </location>
</feature>
<evidence type="ECO:0000256" key="5">
    <source>
        <dbReference type="ARBA" id="ARBA00023136"/>
    </source>
</evidence>
<accession>A0A0D4BY75</accession>
<evidence type="ECO:0000256" key="4">
    <source>
        <dbReference type="ARBA" id="ARBA00022989"/>
    </source>
</evidence>
<feature type="transmembrane region" description="Helical" evidence="6">
    <location>
        <begin position="248"/>
        <end position="268"/>
    </location>
</feature>
<organism evidence="7 8">
    <name type="scientific">Psychromicrobium lacuslunae</name>
    <dbReference type="NCBI Taxonomy" id="1618207"/>
    <lineage>
        <taxon>Bacteria</taxon>
        <taxon>Bacillati</taxon>
        <taxon>Actinomycetota</taxon>
        <taxon>Actinomycetes</taxon>
        <taxon>Micrococcales</taxon>
        <taxon>Micrococcaceae</taxon>
        <taxon>Psychromicrobium</taxon>
    </lineage>
</organism>
<keyword evidence="4 6" id="KW-1133">Transmembrane helix</keyword>